<protein>
    <recommendedName>
        <fullName evidence="3">Xylulose kinase-1</fullName>
    </recommendedName>
</protein>
<feature type="coiled-coil region" evidence="1">
    <location>
        <begin position="230"/>
        <end position="262"/>
    </location>
</feature>
<dbReference type="AlphaFoldDB" id="A0A699J9V1"/>
<evidence type="ECO:0000256" key="1">
    <source>
        <dbReference type="SAM" id="Coils"/>
    </source>
</evidence>
<sequence length="317" mass="36846">MAPLTFADTHNMIAFLSKSDASAGFDQTVDFLNTQVIHYGLMVNPTIYVSCIKQFWATASIKKVNDVVKFQALINKKKVVVTEDIIRQDLRLDDVDGVECFPTEEIFTELARMGYEKPPPKLTFYKAFFFAHWKFLIHTLVQCVSSKRTIWNEFSCSMASVVIYLATGRTFNFSKYVFDSMGRIERKDDDNAADKEVNATEPIVFDDEEVTMTMAQTLIKIKAKKARILNEQMAKRLHDEEVEQAAAREKQEQDDFKRAQELQRQYKIAHVKGMTYDQVRPIFEREYNKVQTFLKPDSDEEPTKKRVAKETLLYEMF</sequence>
<accession>A0A699J9V1</accession>
<organism evidence="2">
    <name type="scientific">Tanacetum cinerariifolium</name>
    <name type="common">Dalmatian daisy</name>
    <name type="synonym">Chrysanthemum cinerariifolium</name>
    <dbReference type="NCBI Taxonomy" id="118510"/>
    <lineage>
        <taxon>Eukaryota</taxon>
        <taxon>Viridiplantae</taxon>
        <taxon>Streptophyta</taxon>
        <taxon>Embryophyta</taxon>
        <taxon>Tracheophyta</taxon>
        <taxon>Spermatophyta</taxon>
        <taxon>Magnoliopsida</taxon>
        <taxon>eudicotyledons</taxon>
        <taxon>Gunneridae</taxon>
        <taxon>Pentapetalae</taxon>
        <taxon>asterids</taxon>
        <taxon>campanulids</taxon>
        <taxon>Asterales</taxon>
        <taxon>Asteraceae</taxon>
        <taxon>Asteroideae</taxon>
        <taxon>Anthemideae</taxon>
        <taxon>Anthemidinae</taxon>
        <taxon>Tanacetum</taxon>
    </lineage>
</organism>
<evidence type="ECO:0008006" key="3">
    <source>
        <dbReference type="Google" id="ProtNLM"/>
    </source>
</evidence>
<proteinExistence type="predicted"/>
<comment type="caution">
    <text evidence="2">The sequence shown here is derived from an EMBL/GenBank/DDBJ whole genome shotgun (WGS) entry which is preliminary data.</text>
</comment>
<reference evidence="2" key="1">
    <citation type="journal article" date="2019" name="Sci. Rep.">
        <title>Draft genome of Tanacetum cinerariifolium, the natural source of mosquito coil.</title>
        <authorList>
            <person name="Yamashiro T."/>
            <person name="Shiraishi A."/>
            <person name="Satake H."/>
            <person name="Nakayama K."/>
        </authorList>
    </citation>
    <scope>NUCLEOTIDE SEQUENCE</scope>
</reference>
<keyword evidence="1" id="KW-0175">Coiled coil</keyword>
<dbReference type="EMBL" id="BKCJ010388287">
    <property type="protein sequence ID" value="GFA22394.1"/>
    <property type="molecule type" value="Genomic_DNA"/>
</dbReference>
<name>A0A699J9V1_TANCI</name>
<gene>
    <name evidence="2" type="ORF">Tci_594366</name>
</gene>
<evidence type="ECO:0000313" key="2">
    <source>
        <dbReference type="EMBL" id="GFA22394.1"/>
    </source>
</evidence>